<dbReference type="PANTHER" id="PTHR32444">
    <property type="entry name" value="BULB-TYPE LECTIN DOMAIN-CONTAINING PROTEIN"/>
    <property type="match status" value="1"/>
</dbReference>
<dbReference type="Proteomes" id="UP000604825">
    <property type="component" value="Unassembled WGS sequence"/>
</dbReference>
<evidence type="ECO:0000256" key="3">
    <source>
        <dbReference type="PROSITE-ProRule" id="PRU10141"/>
    </source>
</evidence>
<dbReference type="PROSITE" id="PS50011">
    <property type="entry name" value="PROTEIN_KINASE_DOM"/>
    <property type="match status" value="1"/>
</dbReference>
<accession>A0A811QZT7</accession>
<evidence type="ECO:0000256" key="2">
    <source>
        <dbReference type="ARBA" id="ARBA00023157"/>
    </source>
</evidence>
<keyword evidence="3" id="KW-0547">Nucleotide-binding</keyword>
<dbReference type="InterPro" id="IPR000719">
    <property type="entry name" value="Prot_kinase_dom"/>
</dbReference>
<feature type="domain" description="Apple" evidence="6">
    <location>
        <begin position="155"/>
        <end position="233"/>
    </location>
</feature>
<evidence type="ECO:0000256" key="4">
    <source>
        <dbReference type="SAM" id="SignalP"/>
    </source>
</evidence>
<dbReference type="Pfam" id="PF08276">
    <property type="entry name" value="PAN_2"/>
    <property type="match status" value="1"/>
</dbReference>
<dbReference type="InterPro" id="IPR003609">
    <property type="entry name" value="Pan_app"/>
</dbReference>
<feature type="chain" id="PRO_5033015374" evidence="4">
    <location>
        <begin position="21"/>
        <end position="377"/>
    </location>
</feature>
<proteinExistence type="predicted"/>
<evidence type="ECO:0000313" key="7">
    <source>
        <dbReference type="EMBL" id="CAD6262123.1"/>
    </source>
</evidence>
<dbReference type="Gene3D" id="3.30.200.20">
    <property type="entry name" value="Phosphorylase Kinase, domain 1"/>
    <property type="match status" value="1"/>
</dbReference>
<dbReference type="SUPFAM" id="SSF57414">
    <property type="entry name" value="Hairpin loop containing domain-like"/>
    <property type="match status" value="1"/>
</dbReference>
<dbReference type="CDD" id="cd01098">
    <property type="entry name" value="PAN_AP_plant"/>
    <property type="match status" value="1"/>
</dbReference>
<dbReference type="EMBL" id="CAJGYO010000012">
    <property type="protein sequence ID" value="CAD6262123.1"/>
    <property type="molecule type" value="Genomic_DNA"/>
</dbReference>
<feature type="binding site" evidence="3">
    <location>
        <position position="311"/>
    </location>
    <ligand>
        <name>ATP</name>
        <dbReference type="ChEBI" id="CHEBI:30616"/>
    </ligand>
</feature>
<dbReference type="InterPro" id="IPR001245">
    <property type="entry name" value="Ser-Thr/Tyr_kinase_cat_dom"/>
</dbReference>
<keyword evidence="3" id="KW-0067">ATP-binding</keyword>
<evidence type="ECO:0000256" key="1">
    <source>
        <dbReference type="ARBA" id="ARBA00022729"/>
    </source>
</evidence>
<keyword evidence="8" id="KW-1185">Reference proteome</keyword>
<dbReference type="InterPro" id="IPR011009">
    <property type="entry name" value="Kinase-like_dom_sf"/>
</dbReference>
<name>A0A811QZT7_9POAL</name>
<dbReference type="AlphaFoldDB" id="A0A811QZT7"/>
<dbReference type="PANTHER" id="PTHR32444:SF142">
    <property type="entry name" value="RECEPTOR-LIKE SERINE_THREONINE-PROTEIN KINASE"/>
    <property type="match status" value="1"/>
</dbReference>
<sequence length="377" mass="42813">MDMVYIAAFILILLSSLCRSDNPLTQTKPLLLKDKLISEGGDFALGFFSPINSSKKLYIGIWYHRIADRTVYGLPTVTTRSPHRKGRLLAWNSTTSSWAIIIEVPNSCDLYASCGPFGYCDRTEAIPACRLPDGFELLDSLNFSRGCQRSEALKCGKEDYFMAMPNIKLPYKFLHIRNRSFEQCASECTRNCSCMAYAYANLSNGGTMGDTSRCLVWAGDLIDMEKQIFEEVLYIRLGKSPGKRQKKRRMLEYLSSMDESRDKNIIEFPFISFENIAIATDNFTDCNMIGKGGFGKVYKGMLEGTKEVAVKRLSKGSWQGTEEFKNEVVLIAKLQHKNLVKLLSCCIHEDERLLVYEYLPNKSLDYFLFGTFNNSKC</sequence>
<feature type="signal peptide" evidence="4">
    <location>
        <begin position="1"/>
        <end position="20"/>
    </location>
</feature>
<evidence type="ECO:0000259" key="6">
    <source>
        <dbReference type="PROSITE" id="PS50948"/>
    </source>
</evidence>
<organism evidence="7 8">
    <name type="scientific">Miscanthus lutarioriparius</name>
    <dbReference type="NCBI Taxonomy" id="422564"/>
    <lineage>
        <taxon>Eukaryota</taxon>
        <taxon>Viridiplantae</taxon>
        <taxon>Streptophyta</taxon>
        <taxon>Embryophyta</taxon>
        <taxon>Tracheophyta</taxon>
        <taxon>Spermatophyta</taxon>
        <taxon>Magnoliopsida</taxon>
        <taxon>Liliopsida</taxon>
        <taxon>Poales</taxon>
        <taxon>Poaceae</taxon>
        <taxon>PACMAD clade</taxon>
        <taxon>Panicoideae</taxon>
        <taxon>Andropogonodae</taxon>
        <taxon>Andropogoneae</taxon>
        <taxon>Saccharinae</taxon>
        <taxon>Miscanthus</taxon>
    </lineage>
</organism>
<dbReference type="PROSITE" id="PS50948">
    <property type="entry name" value="PAN"/>
    <property type="match status" value="1"/>
</dbReference>
<reference evidence="7" key="1">
    <citation type="submission" date="2020-10" db="EMBL/GenBank/DDBJ databases">
        <authorList>
            <person name="Han B."/>
            <person name="Lu T."/>
            <person name="Zhao Q."/>
            <person name="Huang X."/>
            <person name="Zhao Y."/>
        </authorList>
    </citation>
    <scope>NUCLEOTIDE SEQUENCE</scope>
</reference>
<feature type="domain" description="Protein kinase" evidence="5">
    <location>
        <begin position="283"/>
        <end position="377"/>
    </location>
</feature>
<dbReference type="InterPro" id="IPR017441">
    <property type="entry name" value="Protein_kinase_ATP_BS"/>
</dbReference>
<evidence type="ECO:0000259" key="5">
    <source>
        <dbReference type="PROSITE" id="PS50011"/>
    </source>
</evidence>
<keyword evidence="1 4" id="KW-0732">Signal</keyword>
<dbReference type="OrthoDB" id="660360at2759"/>
<dbReference type="GO" id="GO:0004672">
    <property type="term" value="F:protein kinase activity"/>
    <property type="evidence" value="ECO:0007669"/>
    <property type="project" value="InterPro"/>
</dbReference>
<dbReference type="InterPro" id="IPR000858">
    <property type="entry name" value="S_locus_glycoprot_dom"/>
</dbReference>
<dbReference type="Pfam" id="PF00954">
    <property type="entry name" value="S_locus_glycop"/>
    <property type="match status" value="1"/>
</dbReference>
<dbReference type="PROSITE" id="PS00107">
    <property type="entry name" value="PROTEIN_KINASE_ATP"/>
    <property type="match status" value="1"/>
</dbReference>
<dbReference type="GO" id="GO:0005524">
    <property type="term" value="F:ATP binding"/>
    <property type="evidence" value="ECO:0007669"/>
    <property type="project" value="UniProtKB-UniRule"/>
</dbReference>
<keyword evidence="2" id="KW-1015">Disulfide bond</keyword>
<protein>
    <submittedName>
        <fullName evidence="7">Uncharacterized protein</fullName>
    </submittedName>
</protein>
<gene>
    <name evidence="7" type="ORF">NCGR_LOCUS45503</name>
</gene>
<evidence type="ECO:0000313" key="8">
    <source>
        <dbReference type="Proteomes" id="UP000604825"/>
    </source>
</evidence>
<dbReference type="SMART" id="SM00473">
    <property type="entry name" value="PAN_AP"/>
    <property type="match status" value="1"/>
</dbReference>
<comment type="caution">
    <text evidence="7">The sequence shown here is derived from an EMBL/GenBank/DDBJ whole genome shotgun (WGS) entry which is preliminary data.</text>
</comment>
<dbReference type="GO" id="GO:0048544">
    <property type="term" value="P:recognition of pollen"/>
    <property type="evidence" value="ECO:0007669"/>
    <property type="project" value="InterPro"/>
</dbReference>
<dbReference type="Pfam" id="PF07714">
    <property type="entry name" value="PK_Tyr_Ser-Thr"/>
    <property type="match status" value="1"/>
</dbReference>
<dbReference type="FunFam" id="3.30.200.20:FF:000402">
    <property type="entry name" value="Serine/threonine-protein kinase"/>
    <property type="match status" value="1"/>
</dbReference>
<dbReference type="SUPFAM" id="SSF56112">
    <property type="entry name" value="Protein kinase-like (PK-like)"/>
    <property type="match status" value="1"/>
</dbReference>